<protein>
    <submittedName>
        <fullName evidence="1">Jg15262 protein</fullName>
    </submittedName>
</protein>
<accession>A0A8S4QZV8</accession>
<dbReference type="OrthoDB" id="5984119at2759"/>
<feature type="non-terminal residue" evidence="1">
    <location>
        <position position="1"/>
    </location>
</feature>
<dbReference type="AlphaFoldDB" id="A0A8S4QZV8"/>
<dbReference type="EMBL" id="CAKXAJ010024202">
    <property type="protein sequence ID" value="CAH2228535.1"/>
    <property type="molecule type" value="Genomic_DNA"/>
</dbReference>
<evidence type="ECO:0000313" key="1">
    <source>
        <dbReference type="EMBL" id="CAH2228535.1"/>
    </source>
</evidence>
<sequence>YYQWNKELDQGRIPEGIEDLLREMGVKQEEPQPF</sequence>
<evidence type="ECO:0000313" key="2">
    <source>
        <dbReference type="Proteomes" id="UP000838756"/>
    </source>
</evidence>
<comment type="caution">
    <text evidence="1">The sequence shown here is derived from an EMBL/GenBank/DDBJ whole genome shotgun (WGS) entry which is preliminary data.</text>
</comment>
<name>A0A8S4QZV8_9NEOP</name>
<organism evidence="1 2">
    <name type="scientific">Pararge aegeria aegeria</name>
    <dbReference type="NCBI Taxonomy" id="348720"/>
    <lineage>
        <taxon>Eukaryota</taxon>
        <taxon>Metazoa</taxon>
        <taxon>Ecdysozoa</taxon>
        <taxon>Arthropoda</taxon>
        <taxon>Hexapoda</taxon>
        <taxon>Insecta</taxon>
        <taxon>Pterygota</taxon>
        <taxon>Neoptera</taxon>
        <taxon>Endopterygota</taxon>
        <taxon>Lepidoptera</taxon>
        <taxon>Glossata</taxon>
        <taxon>Ditrysia</taxon>
        <taxon>Papilionoidea</taxon>
        <taxon>Nymphalidae</taxon>
        <taxon>Satyrinae</taxon>
        <taxon>Satyrini</taxon>
        <taxon>Parargina</taxon>
        <taxon>Pararge</taxon>
    </lineage>
</organism>
<keyword evidence="2" id="KW-1185">Reference proteome</keyword>
<proteinExistence type="predicted"/>
<dbReference type="Proteomes" id="UP000838756">
    <property type="component" value="Unassembled WGS sequence"/>
</dbReference>
<reference evidence="1" key="1">
    <citation type="submission" date="2022-03" db="EMBL/GenBank/DDBJ databases">
        <authorList>
            <person name="Lindestad O."/>
        </authorList>
    </citation>
    <scope>NUCLEOTIDE SEQUENCE</scope>
</reference>
<gene>
    <name evidence="1" type="primary">jg15262</name>
    <name evidence="1" type="ORF">PAEG_LOCUS8353</name>
</gene>